<reference evidence="1" key="1">
    <citation type="journal article" date="2014" name="Front. Microbiol.">
        <title>High frequency of phylogenetically diverse reductive dehalogenase-homologous genes in deep subseafloor sedimentary metagenomes.</title>
        <authorList>
            <person name="Kawai M."/>
            <person name="Futagami T."/>
            <person name="Toyoda A."/>
            <person name="Takaki Y."/>
            <person name="Nishi S."/>
            <person name="Hori S."/>
            <person name="Arai W."/>
            <person name="Tsubouchi T."/>
            <person name="Morono Y."/>
            <person name="Uchiyama I."/>
            <person name="Ito T."/>
            <person name="Fujiyama A."/>
            <person name="Inagaki F."/>
            <person name="Takami H."/>
        </authorList>
    </citation>
    <scope>NUCLEOTIDE SEQUENCE</scope>
    <source>
        <strain evidence="1">Expedition CK06-06</strain>
    </source>
</reference>
<dbReference type="AlphaFoldDB" id="X1END9"/>
<comment type="caution">
    <text evidence="1">The sequence shown here is derived from an EMBL/GenBank/DDBJ whole genome shotgun (WGS) entry which is preliminary data.</text>
</comment>
<protein>
    <submittedName>
        <fullName evidence="1">Uncharacterized protein</fullName>
    </submittedName>
</protein>
<organism evidence="1">
    <name type="scientific">marine sediment metagenome</name>
    <dbReference type="NCBI Taxonomy" id="412755"/>
    <lineage>
        <taxon>unclassified sequences</taxon>
        <taxon>metagenomes</taxon>
        <taxon>ecological metagenomes</taxon>
    </lineage>
</organism>
<accession>X1END9</accession>
<gene>
    <name evidence="1" type="ORF">S01H4_61350</name>
</gene>
<sequence length="69" mass="7550">VVNQTGKNSAKTIAGGDIRIFSVTTKGSNVEEIPFIPLTSNPTKRGLTLRNISSVKEEILLRPTFLNEH</sequence>
<proteinExistence type="predicted"/>
<name>X1END9_9ZZZZ</name>
<feature type="non-terminal residue" evidence="1">
    <location>
        <position position="1"/>
    </location>
</feature>
<dbReference type="EMBL" id="BART01036358">
    <property type="protein sequence ID" value="GAH10163.1"/>
    <property type="molecule type" value="Genomic_DNA"/>
</dbReference>
<evidence type="ECO:0000313" key="1">
    <source>
        <dbReference type="EMBL" id="GAH10163.1"/>
    </source>
</evidence>